<feature type="compositionally biased region" description="Basic and acidic residues" evidence="1">
    <location>
        <begin position="37"/>
        <end position="65"/>
    </location>
</feature>
<dbReference type="AlphaFoldDB" id="A0AAV5SJH8"/>
<accession>A0AAV5SJH8</accession>
<feature type="non-terminal residue" evidence="2">
    <location>
        <position position="91"/>
    </location>
</feature>
<evidence type="ECO:0000313" key="3">
    <source>
        <dbReference type="Proteomes" id="UP001432027"/>
    </source>
</evidence>
<evidence type="ECO:0000256" key="1">
    <source>
        <dbReference type="SAM" id="MobiDB-lite"/>
    </source>
</evidence>
<dbReference type="Proteomes" id="UP001432027">
    <property type="component" value="Unassembled WGS sequence"/>
</dbReference>
<name>A0AAV5SJH8_9BILA</name>
<keyword evidence="3" id="KW-1185">Reference proteome</keyword>
<feature type="compositionally biased region" description="Polar residues" evidence="1">
    <location>
        <begin position="23"/>
        <end position="33"/>
    </location>
</feature>
<gene>
    <name evidence="2" type="ORF">PENTCL1PPCAC_4947</name>
</gene>
<proteinExistence type="predicted"/>
<feature type="compositionally biased region" description="Polar residues" evidence="1">
    <location>
        <begin position="71"/>
        <end position="83"/>
    </location>
</feature>
<comment type="caution">
    <text evidence="2">The sequence shown here is derived from an EMBL/GenBank/DDBJ whole genome shotgun (WGS) entry which is preliminary data.</text>
</comment>
<dbReference type="EMBL" id="BTSX01000002">
    <property type="protein sequence ID" value="GMS82772.1"/>
    <property type="molecule type" value="Genomic_DNA"/>
</dbReference>
<reference evidence="2" key="1">
    <citation type="submission" date="2023-10" db="EMBL/GenBank/DDBJ databases">
        <title>Genome assembly of Pristionchus species.</title>
        <authorList>
            <person name="Yoshida K."/>
            <person name="Sommer R.J."/>
        </authorList>
    </citation>
    <scope>NUCLEOTIDE SEQUENCE</scope>
    <source>
        <strain evidence="2">RS0144</strain>
    </source>
</reference>
<feature type="region of interest" description="Disordered" evidence="1">
    <location>
        <begin position="15"/>
        <end position="91"/>
    </location>
</feature>
<evidence type="ECO:0000313" key="2">
    <source>
        <dbReference type="EMBL" id="GMS82772.1"/>
    </source>
</evidence>
<organism evidence="2 3">
    <name type="scientific">Pristionchus entomophagus</name>
    <dbReference type="NCBI Taxonomy" id="358040"/>
    <lineage>
        <taxon>Eukaryota</taxon>
        <taxon>Metazoa</taxon>
        <taxon>Ecdysozoa</taxon>
        <taxon>Nematoda</taxon>
        <taxon>Chromadorea</taxon>
        <taxon>Rhabditida</taxon>
        <taxon>Rhabditina</taxon>
        <taxon>Diplogasteromorpha</taxon>
        <taxon>Diplogasteroidea</taxon>
        <taxon>Neodiplogasteridae</taxon>
        <taxon>Pristionchus</taxon>
    </lineage>
</organism>
<feature type="non-terminal residue" evidence="2">
    <location>
        <position position="1"/>
    </location>
</feature>
<protein>
    <submittedName>
        <fullName evidence="2">Uncharacterized protein</fullName>
    </submittedName>
</protein>
<sequence>VQAQCDNVMMDDLIEKEGEESIGHSTHALTDSMENGMIEKEGKNDMKIDPTPDLKDSSETVEVEKRRRSSRGVSKPQNHAESLNDSDSEPA</sequence>